<dbReference type="PANTHER" id="PTHR13413:SF0">
    <property type="entry name" value="YLP MOTIF-CONTAINING PROTEIN 1"/>
    <property type="match status" value="1"/>
</dbReference>
<gene>
    <name evidence="3" type="primary">YLPM1_1</name>
    <name evidence="3" type="ORF">NPIL_548221</name>
</gene>
<dbReference type="Proteomes" id="UP000887013">
    <property type="component" value="Unassembled WGS sequence"/>
</dbReference>
<proteinExistence type="predicted"/>
<sequence length="403" mass="44601">MYQAWSWGGTSAAAASPTAAGYVQPAATGQVAATQWPTNYNQYAAVTPEMQQQWAAAWASQAQYAYGGTVPVAGQVPTTTTNAFSGFPPDSQSQSTENTAQTPSDKPKNSSDELAPKDNTELEKLKQLKEQAEQWKTLQQPAAAATTQWPYTTATSVTSSGDALKSNEKTNASQSNTEQQNQLDQDEEEFERQFKEWEKQFQAWKEENINHPDKEAFRQYEKQWQEWRAQLLQRKEQMQKDKAAKAAQQSGSVTSANLNLNTNTVPVTATSSVVDTTAVANASLYYQQAQYMYMQPYVYPGTVPVAPPTVPQQYPYTGPTAPAPLDGYMGQPPASSAPGQQMNLPNSNINARDMKGFEQDSEQLKYGQSGENFSHQEDSYANFEEYGSSNMYPPNMDVSWMHS</sequence>
<protein>
    <recommendedName>
        <fullName evidence="2">YLPM1-like spectrin repeat domain-containing protein</fullName>
    </recommendedName>
</protein>
<feature type="compositionally biased region" description="Polar residues" evidence="1">
    <location>
        <begin position="333"/>
        <end position="350"/>
    </location>
</feature>
<dbReference type="EMBL" id="BMAW01023693">
    <property type="protein sequence ID" value="GFT84164.1"/>
    <property type="molecule type" value="Genomic_DNA"/>
</dbReference>
<feature type="domain" description="YLPM1-like spectrin repeat" evidence="2">
    <location>
        <begin position="152"/>
        <end position="249"/>
    </location>
</feature>
<feature type="region of interest" description="Disordered" evidence="1">
    <location>
        <begin position="333"/>
        <end position="352"/>
    </location>
</feature>
<evidence type="ECO:0000313" key="4">
    <source>
        <dbReference type="Proteomes" id="UP000887013"/>
    </source>
</evidence>
<name>A0A8X6PT20_NEPPI</name>
<evidence type="ECO:0000313" key="3">
    <source>
        <dbReference type="EMBL" id="GFT84164.1"/>
    </source>
</evidence>
<dbReference type="PANTHER" id="PTHR13413">
    <property type="entry name" value="YLP MOTIF CONTAINING PROTEIN NUCLEAR PROTEIN ZAP"/>
    <property type="match status" value="1"/>
</dbReference>
<feature type="region of interest" description="Disordered" evidence="1">
    <location>
        <begin position="157"/>
        <end position="192"/>
    </location>
</feature>
<feature type="region of interest" description="Disordered" evidence="1">
    <location>
        <begin position="80"/>
        <end position="117"/>
    </location>
</feature>
<keyword evidence="4" id="KW-1185">Reference proteome</keyword>
<accession>A0A8X6PT20</accession>
<feature type="compositionally biased region" description="Basic and acidic residues" evidence="1">
    <location>
        <begin position="105"/>
        <end position="117"/>
    </location>
</feature>
<dbReference type="InterPro" id="IPR026314">
    <property type="entry name" value="YLP_motif_con_p1"/>
</dbReference>
<dbReference type="AlphaFoldDB" id="A0A8X6PT20"/>
<evidence type="ECO:0000256" key="1">
    <source>
        <dbReference type="SAM" id="MobiDB-lite"/>
    </source>
</evidence>
<reference evidence="3" key="1">
    <citation type="submission" date="2020-08" db="EMBL/GenBank/DDBJ databases">
        <title>Multicomponent nature underlies the extraordinary mechanical properties of spider dragline silk.</title>
        <authorList>
            <person name="Kono N."/>
            <person name="Nakamura H."/>
            <person name="Mori M."/>
            <person name="Yoshida Y."/>
            <person name="Ohtoshi R."/>
            <person name="Malay A.D."/>
            <person name="Moran D.A.P."/>
            <person name="Tomita M."/>
            <person name="Numata K."/>
            <person name="Arakawa K."/>
        </authorList>
    </citation>
    <scope>NUCLEOTIDE SEQUENCE</scope>
</reference>
<evidence type="ECO:0000259" key="2">
    <source>
        <dbReference type="Pfam" id="PF26583"/>
    </source>
</evidence>
<dbReference type="GO" id="GO:0005634">
    <property type="term" value="C:nucleus"/>
    <property type="evidence" value="ECO:0007669"/>
    <property type="project" value="InterPro"/>
</dbReference>
<dbReference type="OrthoDB" id="513595at2759"/>
<feature type="compositionally biased region" description="Polar residues" evidence="1">
    <location>
        <begin position="80"/>
        <end position="104"/>
    </location>
</feature>
<dbReference type="InterPro" id="IPR058903">
    <property type="entry name" value="Spectrin_YLPM1-like"/>
</dbReference>
<dbReference type="Pfam" id="PF26583">
    <property type="entry name" value="Spectrin_YLPM1"/>
    <property type="match status" value="1"/>
</dbReference>
<organism evidence="3 4">
    <name type="scientific">Nephila pilipes</name>
    <name type="common">Giant wood spider</name>
    <name type="synonym">Nephila maculata</name>
    <dbReference type="NCBI Taxonomy" id="299642"/>
    <lineage>
        <taxon>Eukaryota</taxon>
        <taxon>Metazoa</taxon>
        <taxon>Ecdysozoa</taxon>
        <taxon>Arthropoda</taxon>
        <taxon>Chelicerata</taxon>
        <taxon>Arachnida</taxon>
        <taxon>Araneae</taxon>
        <taxon>Araneomorphae</taxon>
        <taxon>Entelegynae</taxon>
        <taxon>Araneoidea</taxon>
        <taxon>Nephilidae</taxon>
        <taxon>Nephila</taxon>
    </lineage>
</organism>
<feature type="region of interest" description="Disordered" evidence="1">
    <location>
        <begin position="359"/>
        <end position="403"/>
    </location>
</feature>
<dbReference type="GO" id="GO:0032204">
    <property type="term" value="P:regulation of telomere maintenance"/>
    <property type="evidence" value="ECO:0007669"/>
    <property type="project" value="TreeGrafter"/>
</dbReference>
<comment type="caution">
    <text evidence="3">The sequence shown here is derived from an EMBL/GenBank/DDBJ whole genome shotgun (WGS) entry which is preliminary data.</text>
</comment>